<evidence type="ECO:0000313" key="2">
    <source>
        <dbReference type="Proteomes" id="UP000193958"/>
    </source>
</evidence>
<gene>
    <name evidence="1" type="ORF">B7727_02105</name>
</gene>
<accession>A0A1X1GC57</accession>
<evidence type="ECO:0000313" key="1">
    <source>
        <dbReference type="EMBL" id="ORO44461.1"/>
    </source>
</evidence>
<protein>
    <submittedName>
        <fullName evidence="1">Uncharacterized protein</fullName>
    </submittedName>
</protein>
<dbReference type="RefSeq" id="WP_084920135.1">
    <property type="nucleotide sequence ID" value="NZ_NCUE01000016.1"/>
</dbReference>
<dbReference type="Proteomes" id="UP000193958">
    <property type="component" value="Unassembled WGS sequence"/>
</dbReference>
<sequence>MKLYINSDFTKKIDFTTRELVWKMWFKERNGKKISFSNVGDDEMLQDDFFFGVQFDKWRFKDKRWNHIPYDKSDPWNSFSDENIQLEFENDFITDGRERGENLRIATTHTDILTVDKRAMYIMAIEVAGAIDGKISEDDKQTWMDVETFKELRKDVLSLSYDQATDISVEELKSLKPVEDPLWDEEERLREEYIKIHGECVYDDEEDE</sequence>
<name>A0A1X1GC57_STROR</name>
<dbReference type="EMBL" id="NCUE01000016">
    <property type="protein sequence ID" value="ORO44461.1"/>
    <property type="molecule type" value="Genomic_DNA"/>
</dbReference>
<comment type="caution">
    <text evidence="1">The sequence shown here is derived from an EMBL/GenBank/DDBJ whole genome shotgun (WGS) entry which is preliminary data.</text>
</comment>
<organism evidence="1 2">
    <name type="scientific">Streptococcus oralis subsp. tigurinus</name>
    <dbReference type="NCBI Taxonomy" id="1077464"/>
    <lineage>
        <taxon>Bacteria</taxon>
        <taxon>Bacillati</taxon>
        <taxon>Bacillota</taxon>
        <taxon>Bacilli</taxon>
        <taxon>Lactobacillales</taxon>
        <taxon>Streptococcaceae</taxon>
        <taxon>Streptococcus</taxon>
    </lineage>
</organism>
<proteinExistence type="predicted"/>
<dbReference type="AlphaFoldDB" id="A0A1X1GC57"/>
<reference evidence="1 2" key="1">
    <citation type="journal article" date="2016" name="Eur. J. Clin. Microbiol. Infect. Dis.">
        <title>Whole genome sequencing as a tool for phylogenetic analysis of clinical strains of Mitis group streptococci.</title>
        <authorList>
            <person name="Rasmussen L.H."/>
            <person name="Dargis R."/>
            <person name="Hojholt K."/>
            <person name="Christensen J.J."/>
            <person name="Skovgaard O."/>
            <person name="Justesen U.S."/>
            <person name="Rosenvinge F.S."/>
            <person name="Moser C."/>
            <person name="Lukjancenko O."/>
            <person name="Rasmussen S."/>
            <person name="Nielsen X.C."/>
        </authorList>
    </citation>
    <scope>NUCLEOTIDE SEQUENCE [LARGE SCALE GENOMIC DNA]</scope>
    <source>
        <strain evidence="1 2">B_003802_10</strain>
    </source>
</reference>